<reference evidence="3 4" key="1">
    <citation type="submission" date="2016-10" db="EMBL/GenBank/DDBJ databases">
        <authorList>
            <person name="de Groot N.N."/>
        </authorList>
    </citation>
    <scope>NUCLEOTIDE SEQUENCE [LARGE SCALE GENOMIC DNA]</scope>
    <source>
        <strain evidence="3 4">DSM 11443</strain>
    </source>
</reference>
<evidence type="ECO:0000313" key="3">
    <source>
        <dbReference type="EMBL" id="SFE12335.1"/>
    </source>
</evidence>
<dbReference type="AlphaFoldDB" id="A0A1I1XY72"/>
<name>A0A1I1XY72_9RHOB</name>
<feature type="compositionally biased region" description="Polar residues" evidence="1">
    <location>
        <begin position="63"/>
        <end position="75"/>
    </location>
</feature>
<organism evidence="3 4">
    <name type="scientific">Sulfitobacter brevis</name>
    <dbReference type="NCBI Taxonomy" id="74348"/>
    <lineage>
        <taxon>Bacteria</taxon>
        <taxon>Pseudomonadati</taxon>
        <taxon>Pseudomonadota</taxon>
        <taxon>Alphaproteobacteria</taxon>
        <taxon>Rhodobacterales</taxon>
        <taxon>Roseobacteraceae</taxon>
        <taxon>Sulfitobacter</taxon>
    </lineage>
</organism>
<protein>
    <submittedName>
        <fullName evidence="3">HdeA/HdeB family protein</fullName>
    </submittedName>
</protein>
<accession>A0A1I1XY72</accession>
<sequence length="136" mass="14210">MTNTFKTLAIAGLMGTLSTPLFAAAHMDLNSMTCEDYNQLSGAERDTIAVMAVSELNDDGQPSDGTATATESSVGTAAVESDGTASLEGTAMATSTRPADDDMTRFAEEIKVLNRVCSRNWDAMVSEAAAGQFGTR</sequence>
<dbReference type="STRING" id="74348.SAMN04488523_10570"/>
<feature type="chain" id="PRO_5011583448" evidence="2">
    <location>
        <begin position="24"/>
        <end position="136"/>
    </location>
</feature>
<gene>
    <name evidence="3" type="ORF">SAMN04488523_10570</name>
</gene>
<proteinExistence type="predicted"/>
<evidence type="ECO:0000256" key="2">
    <source>
        <dbReference type="SAM" id="SignalP"/>
    </source>
</evidence>
<dbReference type="RefSeq" id="WP_093923335.1">
    <property type="nucleotide sequence ID" value="NZ_FOMW01000005.1"/>
</dbReference>
<keyword evidence="4" id="KW-1185">Reference proteome</keyword>
<evidence type="ECO:0000313" key="4">
    <source>
        <dbReference type="Proteomes" id="UP000198977"/>
    </source>
</evidence>
<dbReference type="EMBL" id="FOMW01000005">
    <property type="protein sequence ID" value="SFE12335.1"/>
    <property type="molecule type" value="Genomic_DNA"/>
</dbReference>
<evidence type="ECO:0000256" key="1">
    <source>
        <dbReference type="SAM" id="MobiDB-lite"/>
    </source>
</evidence>
<dbReference type="OrthoDB" id="7725965at2"/>
<keyword evidence="2" id="KW-0732">Signal</keyword>
<feature type="region of interest" description="Disordered" evidence="1">
    <location>
        <begin position="56"/>
        <end position="101"/>
    </location>
</feature>
<dbReference type="Proteomes" id="UP000198977">
    <property type="component" value="Unassembled WGS sequence"/>
</dbReference>
<feature type="signal peptide" evidence="2">
    <location>
        <begin position="1"/>
        <end position="23"/>
    </location>
</feature>